<sequence length="243" mass="27545">MFNRLRNPPIPGVEQRAATLSGKHITYTLKRSGKRRSIGLRIDDRGLTVSMPLRASEKWLHSVLQDKAGWVVEKLEGWQARAPVEILWRDGGTIDYLGEVLVLRVLQSLFVSPLERRGNELWVFVDGVGDVASIEQKVSSWYREEAQRLFEQRAGIYARLLNVAPSAIKLTAARSQWGSCTAEGTVRLNVQLIKLPLRLIDYVVAHELAHLRELNHSAAFWRLVESVCPDYARLRSELKAIAL</sequence>
<dbReference type="InterPro" id="IPR053136">
    <property type="entry name" value="UTP_pyrophosphatase-like"/>
</dbReference>
<gene>
    <name evidence="2" type="ORF">AWT59_0268</name>
</gene>
<dbReference type="PATRIC" id="fig|1796491.3.peg.291"/>
<dbReference type="Gene3D" id="3.30.2010.10">
    <property type="entry name" value="Metalloproteases ('zincins'), catalytic domain"/>
    <property type="match status" value="1"/>
</dbReference>
<name>A0A139BXF3_9PROT</name>
<dbReference type="CDD" id="cd07344">
    <property type="entry name" value="M48_yhfN_like"/>
    <property type="match status" value="1"/>
</dbReference>
<accession>A0A139BXF3</accession>
<evidence type="ECO:0000259" key="1">
    <source>
        <dbReference type="Pfam" id="PF01863"/>
    </source>
</evidence>
<comment type="caution">
    <text evidence="2">The sequence shown here is derived from an EMBL/GenBank/DDBJ whole genome shotgun (WGS) entry which is preliminary data.</text>
</comment>
<dbReference type="EMBL" id="LSLI01000004">
    <property type="protein sequence ID" value="KXS33548.1"/>
    <property type="molecule type" value="Genomic_DNA"/>
</dbReference>
<proteinExistence type="predicted"/>
<dbReference type="AlphaFoldDB" id="A0A139BXF3"/>
<dbReference type="Pfam" id="PF01863">
    <property type="entry name" value="YgjP-like"/>
    <property type="match status" value="1"/>
</dbReference>
<reference evidence="2 3" key="2">
    <citation type="submission" date="2016-03" db="EMBL/GenBank/DDBJ databases">
        <title>New uncultured bacterium of the family Gallionellaceae from acid mine drainage: description and reconstruction of genome based on metagenomic analysis of microbial community.</title>
        <authorList>
            <person name="Kadnikov V."/>
            <person name="Ivasenko D."/>
            <person name="Beletsky A."/>
            <person name="Mardanov A."/>
            <person name="Danilova E."/>
            <person name="Pimenov N."/>
            <person name="Karnachuk O."/>
            <person name="Ravin N."/>
        </authorList>
    </citation>
    <scope>NUCLEOTIDE SEQUENCE [LARGE SCALE GENOMIC DNA]</scope>
    <source>
        <strain evidence="2">ShG14-8</strain>
    </source>
</reference>
<dbReference type="InterPro" id="IPR002725">
    <property type="entry name" value="YgjP-like_metallopeptidase"/>
</dbReference>
<reference evidence="2 3" key="1">
    <citation type="submission" date="2016-02" db="EMBL/GenBank/DDBJ databases">
        <authorList>
            <person name="Wen L."/>
            <person name="He K."/>
            <person name="Yang H."/>
        </authorList>
    </citation>
    <scope>NUCLEOTIDE SEQUENCE [LARGE SCALE GENOMIC DNA]</scope>
    <source>
        <strain evidence="2">ShG14-8</strain>
    </source>
</reference>
<evidence type="ECO:0000313" key="3">
    <source>
        <dbReference type="Proteomes" id="UP000070578"/>
    </source>
</evidence>
<dbReference type="PANTHER" id="PTHR30399">
    <property type="entry name" value="UNCHARACTERIZED PROTEIN YGJP"/>
    <property type="match status" value="1"/>
</dbReference>
<protein>
    <recommendedName>
        <fullName evidence="1">YgjP-like metallopeptidase domain-containing protein</fullName>
    </recommendedName>
</protein>
<evidence type="ECO:0000313" key="2">
    <source>
        <dbReference type="EMBL" id="KXS33548.1"/>
    </source>
</evidence>
<dbReference type="PANTHER" id="PTHR30399:SF1">
    <property type="entry name" value="UTP PYROPHOSPHATASE"/>
    <property type="match status" value="1"/>
</dbReference>
<dbReference type="Proteomes" id="UP000070578">
    <property type="component" value="Unassembled WGS sequence"/>
</dbReference>
<organism evidence="2 3">
    <name type="scientific">Candidatus Gallionella acididurans</name>
    <dbReference type="NCBI Taxonomy" id="1796491"/>
    <lineage>
        <taxon>Bacteria</taxon>
        <taxon>Pseudomonadati</taxon>
        <taxon>Pseudomonadota</taxon>
        <taxon>Betaproteobacteria</taxon>
        <taxon>Nitrosomonadales</taxon>
        <taxon>Gallionellaceae</taxon>
        <taxon>Gallionella</taxon>
    </lineage>
</organism>
<feature type="domain" description="YgjP-like metallopeptidase" evidence="1">
    <location>
        <begin position="36"/>
        <end position="239"/>
    </location>
</feature>